<protein>
    <recommendedName>
        <fullName evidence="4">Histidine phosphatase family protein</fullName>
    </recommendedName>
</protein>
<dbReference type="PANTHER" id="PTHR48100:SF62">
    <property type="entry name" value="GLUCOSYL-3-PHOSPHOGLYCERATE PHOSPHATASE"/>
    <property type="match status" value="1"/>
</dbReference>
<gene>
    <name evidence="2" type="ORF">GOTRE_145_00760</name>
</gene>
<dbReference type="Proteomes" id="UP000004881">
    <property type="component" value="Unassembled WGS sequence"/>
</dbReference>
<evidence type="ECO:0000313" key="2">
    <source>
        <dbReference type="EMBL" id="GAB46066.1"/>
    </source>
</evidence>
<dbReference type="Pfam" id="PF00300">
    <property type="entry name" value="His_Phos_1"/>
    <property type="match status" value="1"/>
</dbReference>
<evidence type="ECO:0000313" key="3">
    <source>
        <dbReference type="Proteomes" id="UP000004881"/>
    </source>
</evidence>
<evidence type="ECO:0008006" key="4">
    <source>
        <dbReference type="Google" id="ProtNLM"/>
    </source>
</evidence>
<dbReference type="CDD" id="cd07067">
    <property type="entry name" value="HP_PGM_like"/>
    <property type="match status" value="1"/>
</dbReference>
<dbReference type="PANTHER" id="PTHR48100">
    <property type="entry name" value="BROAD-SPECIFICITY PHOSPHATASE YOR283W-RELATED"/>
    <property type="match status" value="1"/>
</dbReference>
<accession>A0ABQ0HJL9</accession>
<dbReference type="Gene3D" id="3.40.50.1240">
    <property type="entry name" value="Phosphoglycerate mutase-like"/>
    <property type="match status" value="1"/>
</dbReference>
<reference evidence="2 3" key="1">
    <citation type="submission" date="2012-02" db="EMBL/GenBank/DDBJ databases">
        <title>Whole genome shotgun sequence of Gordonia terrae NBRC 100016.</title>
        <authorList>
            <person name="Takarada H."/>
            <person name="Hosoyama A."/>
            <person name="Tsuchikane K."/>
            <person name="Katsumata H."/>
            <person name="Yamazaki S."/>
            <person name="Fujita N."/>
        </authorList>
    </citation>
    <scope>NUCLEOTIDE SEQUENCE [LARGE SCALE GENOMIC DNA]</scope>
    <source>
        <strain evidence="2 3">NBRC 100016</strain>
    </source>
</reference>
<dbReference type="SMART" id="SM00855">
    <property type="entry name" value="PGAM"/>
    <property type="match status" value="1"/>
</dbReference>
<dbReference type="InterPro" id="IPR029033">
    <property type="entry name" value="His_PPase_superfam"/>
</dbReference>
<feature type="region of interest" description="Disordered" evidence="1">
    <location>
        <begin position="1"/>
        <end position="40"/>
    </location>
</feature>
<dbReference type="EMBL" id="BAFD01000111">
    <property type="protein sequence ID" value="GAB46066.1"/>
    <property type="molecule type" value="Genomic_DNA"/>
</dbReference>
<organism evidence="2 3">
    <name type="scientific">Gordonia terrae NBRC 100016</name>
    <dbReference type="NCBI Taxonomy" id="1089454"/>
    <lineage>
        <taxon>Bacteria</taxon>
        <taxon>Bacillati</taxon>
        <taxon>Actinomycetota</taxon>
        <taxon>Actinomycetes</taxon>
        <taxon>Mycobacteriales</taxon>
        <taxon>Gordoniaceae</taxon>
        <taxon>Gordonia</taxon>
    </lineage>
</organism>
<comment type="caution">
    <text evidence="2">The sequence shown here is derived from an EMBL/GenBank/DDBJ whole genome shotgun (WGS) entry which is preliminary data.</text>
</comment>
<evidence type="ECO:0000256" key="1">
    <source>
        <dbReference type="SAM" id="MobiDB-lite"/>
    </source>
</evidence>
<sequence>MQSSCVPPNPGSRFVTATAEESAPEGDSTTKAPSWQGRRGEPTRFILLRHGQTALSVERRYSGRGNPELTDEGRRQARAAAQRVVREDGITAIVTSPLRRARATAEEVGALTGIDVIEHPGLIENDFGDWEGLTFTEASMRDPELHRTWLSDITVPAPGGESFAQVAERIAETKAELLDKYSGQTVVLVSHVTPIKTLLQGALGVGPELLFRLHLDLASVSIAEFFDDGGSVVRLVNDAAHWRD</sequence>
<proteinExistence type="predicted"/>
<name>A0ABQ0HJL9_9ACTN</name>
<keyword evidence="3" id="KW-1185">Reference proteome</keyword>
<dbReference type="InterPro" id="IPR013078">
    <property type="entry name" value="His_Pase_superF_clade-1"/>
</dbReference>
<dbReference type="SUPFAM" id="SSF53254">
    <property type="entry name" value="Phosphoglycerate mutase-like"/>
    <property type="match status" value="1"/>
</dbReference>
<dbReference type="InterPro" id="IPR050275">
    <property type="entry name" value="PGM_Phosphatase"/>
</dbReference>